<organism evidence="2 3">
    <name type="scientific">Ditylenchus dipsaci</name>
    <dbReference type="NCBI Taxonomy" id="166011"/>
    <lineage>
        <taxon>Eukaryota</taxon>
        <taxon>Metazoa</taxon>
        <taxon>Ecdysozoa</taxon>
        <taxon>Nematoda</taxon>
        <taxon>Chromadorea</taxon>
        <taxon>Rhabditida</taxon>
        <taxon>Tylenchina</taxon>
        <taxon>Tylenchomorpha</taxon>
        <taxon>Sphaerularioidea</taxon>
        <taxon>Anguinidae</taxon>
        <taxon>Anguininae</taxon>
        <taxon>Ditylenchus</taxon>
    </lineage>
</organism>
<accession>A0A915DU42</accession>
<feature type="region of interest" description="Disordered" evidence="1">
    <location>
        <begin position="74"/>
        <end position="98"/>
    </location>
</feature>
<dbReference type="AlphaFoldDB" id="A0A915DU42"/>
<keyword evidence="2" id="KW-1185">Reference proteome</keyword>
<sequence length="98" mass="11214">MESDSDNDVNVLVILVKKKYQRLFEHPVSAFRQKWSMTQLFDSSVVAYSSRWGNIAPNQNQTNARLPPIRNIAGISQSPHVRRKRTHNETPRQLPTGG</sequence>
<evidence type="ECO:0000313" key="2">
    <source>
        <dbReference type="Proteomes" id="UP000887574"/>
    </source>
</evidence>
<evidence type="ECO:0000313" key="3">
    <source>
        <dbReference type="WBParaSite" id="jg23198"/>
    </source>
</evidence>
<proteinExistence type="predicted"/>
<dbReference type="WBParaSite" id="jg23198">
    <property type="protein sequence ID" value="jg23198"/>
    <property type="gene ID" value="jg23198"/>
</dbReference>
<protein>
    <submittedName>
        <fullName evidence="3">Uncharacterized protein</fullName>
    </submittedName>
</protein>
<evidence type="ECO:0000256" key="1">
    <source>
        <dbReference type="SAM" id="MobiDB-lite"/>
    </source>
</evidence>
<reference evidence="3" key="1">
    <citation type="submission" date="2022-11" db="UniProtKB">
        <authorList>
            <consortium name="WormBaseParasite"/>
        </authorList>
    </citation>
    <scope>IDENTIFICATION</scope>
</reference>
<name>A0A915DU42_9BILA</name>
<dbReference type="Proteomes" id="UP000887574">
    <property type="component" value="Unplaced"/>
</dbReference>